<dbReference type="Proteomes" id="UP000000851">
    <property type="component" value="Chromosome"/>
</dbReference>
<dbReference type="EMBL" id="CP001700">
    <property type="protein sequence ID" value="ACU73349.1"/>
    <property type="molecule type" value="Genomic_DNA"/>
</dbReference>
<dbReference type="Pfam" id="PF01408">
    <property type="entry name" value="GFO_IDH_MocA"/>
    <property type="match status" value="1"/>
</dbReference>
<dbReference type="SUPFAM" id="SSF55347">
    <property type="entry name" value="Glyceraldehyde-3-phosphate dehydrogenase-like, C-terminal domain"/>
    <property type="match status" value="1"/>
</dbReference>
<dbReference type="InterPro" id="IPR036291">
    <property type="entry name" value="NAD(P)-bd_dom_sf"/>
</dbReference>
<evidence type="ECO:0000313" key="5">
    <source>
        <dbReference type="EMBL" id="ACU73349.1"/>
    </source>
</evidence>
<dbReference type="InterPro" id="IPR055170">
    <property type="entry name" value="GFO_IDH_MocA-like_dom"/>
</dbReference>
<dbReference type="InterPro" id="IPR000683">
    <property type="entry name" value="Gfo/Idh/MocA-like_OxRdtase_N"/>
</dbReference>
<dbReference type="Gene3D" id="3.40.50.720">
    <property type="entry name" value="NAD(P)-binding Rossmann-like Domain"/>
    <property type="match status" value="1"/>
</dbReference>
<comment type="similarity">
    <text evidence="1">Belongs to the Gfo/Idh/MocA family.</text>
</comment>
<dbReference type="GO" id="GO:0000166">
    <property type="term" value="F:nucleotide binding"/>
    <property type="evidence" value="ECO:0007669"/>
    <property type="project" value="InterPro"/>
</dbReference>
<evidence type="ECO:0000256" key="2">
    <source>
        <dbReference type="ARBA" id="ARBA00023002"/>
    </source>
</evidence>
<dbReference type="RefSeq" id="WP_015793078.1">
    <property type="nucleotide sequence ID" value="NC_013131.1"/>
</dbReference>
<dbReference type="KEGG" id="cai:Caci_4486"/>
<dbReference type="STRING" id="479433.Caci_4486"/>
<organism evidence="5 6">
    <name type="scientific">Catenulispora acidiphila (strain DSM 44928 / JCM 14897 / NBRC 102108 / NRRL B-24433 / ID139908)</name>
    <dbReference type="NCBI Taxonomy" id="479433"/>
    <lineage>
        <taxon>Bacteria</taxon>
        <taxon>Bacillati</taxon>
        <taxon>Actinomycetota</taxon>
        <taxon>Actinomycetes</taxon>
        <taxon>Catenulisporales</taxon>
        <taxon>Catenulisporaceae</taxon>
        <taxon>Catenulispora</taxon>
    </lineage>
</organism>
<dbReference type="SUPFAM" id="SSF51735">
    <property type="entry name" value="NAD(P)-binding Rossmann-fold domains"/>
    <property type="match status" value="1"/>
</dbReference>
<dbReference type="AlphaFoldDB" id="C7PWA1"/>
<name>C7PWA1_CATAD</name>
<feature type="domain" description="Gfo/Idh/MocA-like oxidoreductase N-terminal" evidence="3">
    <location>
        <begin position="5"/>
        <end position="118"/>
    </location>
</feature>
<evidence type="ECO:0000259" key="4">
    <source>
        <dbReference type="Pfam" id="PF22725"/>
    </source>
</evidence>
<sequence length="338" mass="35438">MTLLGLVGVGRIGAFHAKTLHGLPDVEVVVADVQAGRAEELAASLGVRWAPDIGSLLRTDLDALVVATSTGSHAELIERGVAAGIPVFCEKPVAENSAKTLEVISSVDKFGGRVQIGFQRRFDAGYVAVREEVQTGALGRVHTLRAQTSDPVPPPAKYIATSGGIFRDCSVHDFDAIRWVTGREVVSVFASGSARGEAFFAEFGDADTAAAVLRMDDDALASVTATRYHGAGYAVTLDVAGTQGSVGAGYDDGLPLRPVGVPDAGSDGAFPKGPAYAGFMDRFQEAYAGELQAFVQFAQGRIENPCPVGEALEALYVAEACDVSRAQNRPVTIAEVRR</sequence>
<dbReference type="EC" id="1.1.1.18" evidence="5"/>
<gene>
    <name evidence="5" type="ordered locus">Caci_4486</name>
</gene>
<evidence type="ECO:0000256" key="1">
    <source>
        <dbReference type="ARBA" id="ARBA00010928"/>
    </source>
</evidence>
<keyword evidence="2 5" id="KW-0560">Oxidoreductase</keyword>
<dbReference type="PANTHER" id="PTHR42840:SF3">
    <property type="entry name" value="BINDING ROSSMANN FOLD OXIDOREDUCTASE, PUTATIVE (AFU_ORTHOLOGUE AFUA_2G10240)-RELATED"/>
    <property type="match status" value="1"/>
</dbReference>
<dbReference type="Pfam" id="PF22725">
    <property type="entry name" value="GFO_IDH_MocA_C3"/>
    <property type="match status" value="1"/>
</dbReference>
<feature type="domain" description="GFO/IDH/MocA-like oxidoreductase" evidence="4">
    <location>
        <begin position="126"/>
        <end position="246"/>
    </location>
</feature>
<dbReference type="Gene3D" id="3.30.360.10">
    <property type="entry name" value="Dihydrodipicolinate Reductase, domain 2"/>
    <property type="match status" value="1"/>
</dbReference>
<protein>
    <submittedName>
        <fullName evidence="5">Inositol 2-dehydrogenase</fullName>
        <ecNumber evidence="5">1.1.1.18</ecNumber>
    </submittedName>
</protein>
<dbReference type="PANTHER" id="PTHR42840">
    <property type="entry name" value="NAD(P)-BINDING ROSSMANN-FOLD SUPERFAMILY PROTEIN-RELATED"/>
    <property type="match status" value="1"/>
</dbReference>
<dbReference type="GO" id="GO:0050112">
    <property type="term" value="F:inositol 2-dehydrogenase (NAD+) activity"/>
    <property type="evidence" value="ECO:0007669"/>
    <property type="project" value="UniProtKB-EC"/>
</dbReference>
<proteinExistence type="inferred from homology"/>
<evidence type="ECO:0000259" key="3">
    <source>
        <dbReference type="Pfam" id="PF01408"/>
    </source>
</evidence>
<dbReference type="HOGENOM" id="CLU_023194_0_2_11"/>
<dbReference type="OrthoDB" id="256869at2"/>
<keyword evidence="6" id="KW-1185">Reference proteome</keyword>
<accession>C7PWA1</accession>
<reference evidence="5 6" key="1">
    <citation type="journal article" date="2009" name="Stand. Genomic Sci.">
        <title>Complete genome sequence of Catenulispora acidiphila type strain (ID 139908).</title>
        <authorList>
            <person name="Copeland A."/>
            <person name="Lapidus A."/>
            <person name="Glavina Del Rio T."/>
            <person name="Nolan M."/>
            <person name="Lucas S."/>
            <person name="Chen F."/>
            <person name="Tice H."/>
            <person name="Cheng J.F."/>
            <person name="Bruce D."/>
            <person name="Goodwin L."/>
            <person name="Pitluck S."/>
            <person name="Mikhailova N."/>
            <person name="Pati A."/>
            <person name="Ivanova N."/>
            <person name="Mavromatis K."/>
            <person name="Chen A."/>
            <person name="Palaniappan K."/>
            <person name="Chain P."/>
            <person name="Land M."/>
            <person name="Hauser L."/>
            <person name="Chang Y.J."/>
            <person name="Jeffries C.D."/>
            <person name="Chertkov O."/>
            <person name="Brettin T."/>
            <person name="Detter J.C."/>
            <person name="Han C."/>
            <person name="Ali Z."/>
            <person name="Tindall B.J."/>
            <person name="Goker M."/>
            <person name="Bristow J."/>
            <person name="Eisen J.A."/>
            <person name="Markowitz V."/>
            <person name="Hugenholtz P."/>
            <person name="Kyrpides N.C."/>
            <person name="Klenk H.P."/>
        </authorList>
    </citation>
    <scope>NUCLEOTIDE SEQUENCE [LARGE SCALE GENOMIC DNA]</scope>
    <source>
        <strain evidence="6">DSM 44928 / JCM 14897 / NBRC 102108 / NRRL B-24433 / ID139908</strain>
    </source>
</reference>
<evidence type="ECO:0000313" key="6">
    <source>
        <dbReference type="Proteomes" id="UP000000851"/>
    </source>
</evidence>
<dbReference type="eggNOG" id="COG0673">
    <property type="taxonomic scope" value="Bacteria"/>
</dbReference>
<dbReference type="InParanoid" id="C7PWA1"/>